<sequence>MAKCSGGSLASLQRAKSNESVALLFWKRNRKWNSRSDKRGRSCDASGVPSVVTSRVGGDAALPCHLRHATQDSWAVSVSWYKRGLSGPVYTVDMGSGNFLQARHRPAHLWAGRAYFSSADEPALLMIGDVAAADAGLYVCSALFANGAQRNSTVRFVVVVPPETPVIRDKFGNKVGKVAGPYREGESLTLTSTVQNKTSSFTCELQPCGHFHQPPSAFRETVVVQKPSGKYLALLQQE</sequence>
<dbReference type="EMBL" id="CM023482">
    <property type="protein sequence ID" value="KAH6938180.1"/>
    <property type="molecule type" value="Genomic_DNA"/>
</dbReference>
<evidence type="ECO:0000313" key="2">
    <source>
        <dbReference type="Proteomes" id="UP000821845"/>
    </source>
</evidence>
<evidence type="ECO:0000313" key="1">
    <source>
        <dbReference type="EMBL" id="KAH6938180.1"/>
    </source>
</evidence>
<dbReference type="Proteomes" id="UP000821845">
    <property type="component" value="Chromosome 2"/>
</dbReference>
<keyword evidence="2" id="KW-1185">Reference proteome</keyword>
<protein>
    <submittedName>
        <fullName evidence="1">Uncharacterized protein</fullName>
    </submittedName>
</protein>
<organism evidence="1 2">
    <name type="scientific">Hyalomma asiaticum</name>
    <name type="common">Tick</name>
    <dbReference type="NCBI Taxonomy" id="266040"/>
    <lineage>
        <taxon>Eukaryota</taxon>
        <taxon>Metazoa</taxon>
        <taxon>Ecdysozoa</taxon>
        <taxon>Arthropoda</taxon>
        <taxon>Chelicerata</taxon>
        <taxon>Arachnida</taxon>
        <taxon>Acari</taxon>
        <taxon>Parasitiformes</taxon>
        <taxon>Ixodida</taxon>
        <taxon>Ixodoidea</taxon>
        <taxon>Ixodidae</taxon>
        <taxon>Hyalomminae</taxon>
        <taxon>Hyalomma</taxon>
    </lineage>
</organism>
<name>A0ACB7SU93_HYAAI</name>
<accession>A0ACB7SU93</accession>
<reference evidence="1" key="1">
    <citation type="submission" date="2020-05" db="EMBL/GenBank/DDBJ databases">
        <title>Large-scale comparative analyses of tick genomes elucidate their genetic diversity and vector capacities.</title>
        <authorList>
            <person name="Jia N."/>
            <person name="Wang J."/>
            <person name="Shi W."/>
            <person name="Du L."/>
            <person name="Sun Y."/>
            <person name="Zhan W."/>
            <person name="Jiang J."/>
            <person name="Wang Q."/>
            <person name="Zhang B."/>
            <person name="Ji P."/>
            <person name="Sakyi L.B."/>
            <person name="Cui X."/>
            <person name="Yuan T."/>
            <person name="Jiang B."/>
            <person name="Yang W."/>
            <person name="Lam T.T.-Y."/>
            <person name="Chang Q."/>
            <person name="Ding S."/>
            <person name="Wang X."/>
            <person name="Zhu J."/>
            <person name="Ruan X."/>
            <person name="Zhao L."/>
            <person name="Wei J."/>
            <person name="Que T."/>
            <person name="Du C."/>
            <person name="Cheng J."/>
            <person name="Dai P."/>
            <person name="Han X."/>
            <person name="Huang E."/>
            <person name="Gao Y."/>
            <person name="Liu J."/>
            <person name="Shao H."/>
            <person name="Ye R."/>
            <person name="Li L."/>
            <person name="Wei W."/>
            <person name="Wang X."/>
            <person name="Wang C."/>
            <person name="Yang T."/>
            <person name="Huo Q."/>
            <person name="Li W."/>
            <person name="Guo W."/>
            <person name="Chen H."/>
            <person name="Zhou L."/>
            <person name="Ni X."/>
            <person name="Tian J."/>
            <person name="Zhou Y."/>
            <person name="Sheng Y."/>
            <person name="Liu T."/>
            <person name="Pan Y."/>
            <person name="Xia L."/>
            <person name="Li J."/>
            <person name="Zhao F."/>
            <person name="Cao W."/>
        </authorList>
    </citation>
    <scope>NUCLEOTIDE SEQUENCE</scope>
    <source>
        <strain evidence="1">Hyas-2018</strain>
    </source>
</reference>
<comment type="caution">
    <text evidence="1">The sequence shown here is derived from an EMBL/GenBank/DDBJ whole genome shotgun (WGS) entry which is preliminary data.</text>
</comment>
<proteinExistence type="predicted"/>
<gene>
    <name evidence="1" type="ORF">HPB50_007352</name>
</gene>